<dbReference type="Pfam" id="PF01527">
    <property type="entry name" value="HTH_Tnp_1"/>
    <property type="match status" value="1"/>
</dbReference>
<keyword evidence="2" id="KW-1185">Reference proteome</keyword>
<dbReference type="AlphaFoldDB" id="A0A4R3JUS3"/>
<dbReference type="Gene3D" id="1.10.10.60">
    <property type="entry name" value="Homeodomain-like"/>
    <property type="match status" value="1"/>
</dbReference>
<accession>A0A4R3JUS3</accession>
<dbReference type="PANTHER" id="PTHR33609:SF5">
    <property type="entry name" value="LOW CALCIUM RESPONSE LOCUS PROTEIN S"/>
    <property type="match status" value="1"/>
</dbReference>
<dbReference type="GO" id="GO:0003677">
    <property type="term" value="F:DNA binding"/>
    <property type="evidence" value="ECO:0007669"/>
    <property type="project" value="InterPro"/>
</dbReference>
<dbReference type="EMBL" id="SLZY01000009">
    <property type="protein sequence ID" value="TCS71587.1"/>
    <property type="molecule type" value="Genomic_DNA"/>
</dbReference>
<evidence type="ECO:0000313" key="2">
    <source>
        <dbReference type="Proteomes" id="UP000295135"/>
    </source>
</evidence>
<dbReference type="RefSeq" id="WP_132858132.1">
    <property type="nucleotide sequence ID" value="NZ_SLZY01000009.1"/>
</dbReference>
<gene>
    <name evidence="1" type="ORF">EDC61_109133</name>
</gene>
<comment type="caution">
    <text evidence="1">The sequence shown here is derived from an EMBL/GenBank/DDBJ whole genome shotgun (WGS) entry which is preliminary data.</text>
</comment>
<feature type="non-terminal residue" evidence="1">
    <location>
        <position position="85"/>
    </location>
</feature>
<organism evidence="1 2">
    <name type="scientific">Sulfuritortus calidifontis</name>
    <dbReference type="NCBI Taxonomy" id="1914471"/>
    <lineage>
        <taxon>Bacteria</taxon>
        <taxon>Pseudomonadati</taxon>
        <taxon>Pseudomonadota</taxon>
        <taxon>Betaproteobacteria</taxon>
        <taxon>Nitrosomonadales</taxon>
        <taxon>Thiobacillaceae</taxon>
        <taxon>Sulfuritortus</taxon>
    </lineage>
</organism>
<dbReference type="InterPro" id="IPR052546">
    <property type="entry name" value="Transposase_8_domain"/>
</dbReference>
<proteinExistence type="predicted"/>
<protein>
    <submittedName>
        <fullName evidence="1">Putative transposase</fullName>
    </submittedName>
</protein>
<name>A0A4R3JUS3_9PROT</name>
<evidence type="ECO:0000313" key="1">
    <source>
        <dbReference type="EMBL" id="TCS71587.1"/>
    </source>
</evidence>
<reference evidence="1 2" key="1">
    <citation type="submission" date="2019-03" db="EMBL/GenBank/DDBJ databases">
        <title>Genomic Encyclopedia of Type Strains, Phase IV (KMG-IV): sequencing the most valuable type-strain genomes for metagenomic binning, comparative biology and taxonomic classification.</title>
        <authorList>
            <person name="Goeker M."/>
        </authorList>
    </citation>
    <scope>NUCLEOTIDE SEQUENCE [LARGE SCALE GENOMIC DNA]</scope>
    <source>
        <strain evidence="1 2">DSM 103923</strain>
    </source>
</reference>
<dbReference type="InterPro" id="IPR002514">
    <property type="entry name" value="Transposase_8"/>
</dbReference>
<dbReference type="GO" id="GO:0006313">
    <property type="term" value="P:DNA transposition"/>
    <property type="evidence" value="ECO:0007669"/>
    <property type="project" value="InterPro"/>
</dbReference>
<dbReference type="InterPro" id="IPR009057">
    <property type="entry name" value="Homeodomain-like_sf"/>
</dbReference>
<dbReference type="GO" id="GO:0004803">
    <property type="term" value="F:transposase activity"/>
    <property type="evidence" value="ECO:0007669"/>
    <property type="project" value="InterPro"/>
</dbReference>
<dbReference type="SUPFAM" id="SSF46689">
    <property type="entry name" value="Homeodomain-like"/>
    <property type="match status" value="1"/>
</dbReference>
<sequence length="85" mass="9647">MKKSKFTEQQIVAILKEVELGAKVGETCRKHGISDATYYKWKSAYAGMEVSQLKQLRDLQAENARLKKMYAELAMVHNALQDVVS</sequence>
<dbReference type="PANTHER" id="PTHR33609">
    <property type="entry name" value="LOW CALCIUM RESPONSE LOCUS PROTEIN S"/>
    <property type="match status" value="1"/>
</dbReference>
<dbReference type="Proteomes" id="UP000295135">
    <property type="component" value="Unassembled WGS sequence"/>
</dbReference>